<accession>A0A8J1L4N3</accession>
<dbReference type="Pfam" id="PF05485">
    <property type="entry name" value="THAP"/>
    <property type="match status" value="1"/>
</dbReference>
<protein>
    <submittedName>
        <fullName evidence="9">Uncharacterized protein LOC121395070</fullName>
    </submittedName>
</protein>
<dbReference type="RefSeq" id="XP_041423545.1">
    <property type="nucleotide sequence ID" value="XM_041567611.1"/>
</dbReference>
<dbReference type="InterPro" id="IPR006612">
    <property type="entry name" value="THAP_Znf"/>
</dbReference>
<dbReference type="PANTHER" id="PTHR28624">
    <property type="entry name" value="COILED-COIL DOMAIN-CONTAINING PROTEIN 51"/>
    <property type="match status" value="1"/>
</dbReference>
<evidence type="ECO:0000256" key="2">
    <source>
        <dbReference type="ARBA" id="ARBA00022771"/>
    </source>
</evidence>
<evidence type="ECO:0000313" key="9">
    <source>
        <dbReference type="RefSeq" id="XP_041423545.1"/>
    </source>
</evidence>
<evidence type="ECO:0000256" key="4">
    <source>
        <dbReference type="ARBA" id="ARBA00023125"/>
    </source>
</evidence>
<dbReference type="GO" id="GO:0008270">
    <property type="term" value="F:zinc ion binding"/>
    <property type="evidence" value="ECO:0007669"/>
    <property type="project" value="UniProtKB-KW"/>
</dbReference>
<name>A0A8J1L4N3_XENLA</name>
<reference evidence="9" key="1">
    <citation type="submission" date="2025-08" db="UniProtKB">
        <authorList>
            <consortium name="RefSeq"/>
        </authorList>
    </citation>
    <scope>IDENTIFICATION</scope>
    <source>
        <strain evidence="9">J_2021</strain>
        <tissue evidence="9">Erythrocytes</tissue>
    </source>
</reference>
<keyword evidence="3" id="KW-0862">Zinc</keyword>
<dbReference type="OrthoDB" id="5982876at2759"/>
<evidence type="ECO:0000256" key="3">
    <source>
        <dbReference type="ARBA" id="ARBA00022833"/>
    </source>
</evidence>
<evidence type="ECO:0000313" key="8">
    <source>
        <dbReference type="Proteomes" id="UP000186698"/>
    </source>
</evidence>
<dbReference type="GeneID" id="121395070"/>
<gene>
    <name evidence="9" type="primary">LOC121395070</name>
</gene>
<organism evidence="8 9">
    <name type="scientific">Xenopus laevis</name>
    <name type="common">African clawed frog</name>
    <dbReference type="NCBI Taxonomy" id="8355"/>
    <lineage>
        <taxon>Eukaryota</taxon>
        <taxon>Metazoa</taxon>
        <taxon>Chordata</taxon>
        <taxon>Craniata</taxon>
        <taxon>Vertebrata</taxon>
        <taxon>Euteleostomi</taxon>
        <taxon>Amphibia</taxon>
        <taxon>Batrachia</taxon>
        <taxon>Anura</taxon>
        <taxon>Pipoidea</taxon>
        <taxon>Pipidae</taxon>
        <taxon>Xenopodinae</taxon>
        <taxon>Xenopus</taxon>
        <taxon>Xenopus</taxon>
    </lineage>
</organism>
<dbReference type="Pfam" id="PF20700">
    <property type="entry name" value="Mutator"/>
    <property type="match status" value="1"/>
</dbReference>
<feature type="compositionally biased region" description="Polar residues" evidence="6">
    <location>
        <begin position="217"/>
        <end position="235"/>
    </location>
</feature>
<evidence type="ECO:0000256" key="1">
    <source>
        <dbReference type="ARBA" id="ARBA00022723"/>
    </source>
</evidence>
<feature type="region of interest" description="Disordered" evidence="6">
    <location>
        <begin position="172"/>
        <end position="235"/>
    </location>
</feature>
<evidence type="ECO:0000256" key="6">
    <source>
        <dbReference type="SAM" id="MobiDB-lite"/>
    </source>
</evidence>
<dbReference type="PROSITE" id="PS50950">
    <property type="entry name" value="ZF_THAP"/>
    <property type="match status" value="1"/>
</dbReference>
<dbReference type="SUPFAM" id="SSF57716">
    <property type="entry name" value="Glucocorticoid receptor-like (DNA-binding domain)"/>
    <property type="match status" value="1"/>
</dbReference>
<evidence type="ECO:0000256" key="5">
    <source>
        <dbReference type="PROSITE-ProRule" id="PRU00309"/>
    </source>
</evidence>
<dbReference type="PANTHER" id="PTHR28624:SF1">
    <property type="entry name" value="MITOCHONDRIAL POTASSIUM CHANNEL"/>
    <property type="match status" value="1"/>
</dbReference>
<dbReference type="InterPro" id="IPR037660">
    <property type="entry name" value="CCDC51"/>
</dbReference>
<dbReference type="AlphaFoldDB" id="A0A8J1L4N3"/>
<proteinExistence type="predicted"/>
<dbReference type="GO" id="GO:0003677">
    <property type="term" value="F:DNA binding"/>
    <property type="evidence" value="ECO:0007669"/>
    <property type="project" value="UniProtKB-UniRule"/>
</dbReference>
<keyword evidence="2 5" id="KW-0863">Zinc-finger</keyword>
<keyword evidence="8" id="KW-1185">Reference proteome</keyword>
<keyword evidence="1" id="KW-0479">Metal-binding</keyword>
<feature type="domain" description="THAP-type" evidence="7">
    <location>
        <begin position="1"/>
        <end position="53"/>
    </location>
</feature>
<evidence type="ECO:0000259" key="7">
    <source>
        <dbReference type="PROSITE" id="PS50950"/>
    </source>
</evidence>
<dbReference type="InterPro" id="IPR049012">
    <property type="entry name" value="Mutator_transp_dom"/>
</dbReference>
<dbReference type="Proteomes" id="UP000186698">
    <property type="component" value="Chromosome 6S"/>
</dbReference>
<keyword evidence="4 5" id="KW-0238">DNA-binding</keyword>
<dbReference type="KEGG" id="xla:121395070"/>
<sequence length="578" mass="65109">MGQYADVDSVAERIFQEKKTTTYRMCSKHFTEDCFMRSGNKRILKPNSIPTQFIQRKVTAVVTAKESAPTIPPGKRRRVDEDETIPSTSSTVVRIISRSVTVATQTEVKFFQNFGTSIDSTYFSKEVASGPDTVLITKEIAIQTGDDSVEAEQWRIEKDHLYPVAFSTPIRPPVHAITETPNSPDSEKSISPGDSNNGCHPLSDEESVQKAPLDSTYEPSESTSMQENVSATGDESTITEKVEAIHMRKFLIFEEQLDNLLYLCKCQHSGTTTCHSPIIDITKKIDGTLLEVHLTCLDGHKSLIWKSQPLSGQISLGNVSVANAIILTGSSFTKIKEFFALLSIPFFSATTYYKYQTQYVFPAIELAWQKEQESLYNEISDDAVVLAGDGQFDSPGYSAKFCTYTMMDLLSKIFLDFTVDQVIPKKSSGQMETLAFETCLRGILNKGIDVKIVATDRHPGIRNLILKEFENIDHQFDVWHLCKNIAKKLSAASKKKNGRDIASWIGAITNHLWWCAQTCDQNDDILVDKWKSLLYHIADKHSFRSLKHFKKCQHKKMSIAERKNGSLPHTQPILYWLK</sequence>